<accession>A0A7V3RE63</accession>
<reference evidence="1" key="1">
    <citation type="journal article" date="2020" name="mSystems">
        <title>Genome- and Community-Level Interaction Insights into Carbon Utilization and Element Cycling Functions of Hydrothermarchaeota in Hydrothermal Sediment.</title>
        <authorList>
            <person name="Zhou Z."/>
            <person name="Liu Y."/>
            <person name="Xu W."/>
            <person name="Pan J."/>
            <person name="Luo Z.H."/>
            <person name="Li M."/>
        </authorList>
    </citation>
    <scope>NUCLEOTIDE SEQUENCE [LARGE SCALE GENOMIC DNA]</scope>
    <source>
        <strain evidence="1">SpSt-966</strain>
    </source>
</reference>
<comment type="caution">
    <text evidence="1">The sequence shown here is derived from an EMBL/GenBank/DDBJ whole genome shotgun (WGS) entry which is preliminary data.</text>
</comment>
<gene>
    <name evidence="1" type="ORF">ENX73_02355</name>
</gene>
<dbReference type="EMBL" id="DTPE01000099">
    <property type="protein sequence ID" value="HGE74948.1"/>
    <property type="molecule type" value="Genomic_DNA"/>
</dbReference>
<protein>
    <submittedName>
        <fullName evidence="1">Uncharacterized protein</fullName>
    </submittedName>
</protein>
<name>A0A7V3RE63_9BACT</name>
<proteinExistence type="predicted"/>
<organism evidence="1">
    <name type="scientific">Mesoaciditoga lauensis</name>
    <dbReference type="NCBI Taxonomy" id="1495039"/>
    <lineage>
        <taxon>Bacteria</taxon>
        <taxon>Thermotogati</taxon>
        <taxon>Thermotogota</taxon>
        <taxon>Thermotogae</taxon>
        <taxon>Mesoaciditogales</taxon>
        <taxon>Mesoaciditogaceae</taxon>
        <taxon>Mesoaciditoga</taxon>
    </lineage>
</organism>
<sequence length="105" mass="12284">MFFNKKKKEGPLYPSKNGMIMYIKSDRGTLIRSFLIKGYDFQINYDEGAPILLEKEMIGQFPDDKIIVHIDLDGNYRVLSSEIHGGHFLTPQEYEELLKLKEEQK</sequence>
<evidence type="ECO:0000313" key="1">
    <source>
        <dbReference type="EMBL" id="HGE74948.1"/>
    </source>
</evidence>
<dbReference type="AlphaFoldDB" id="A0A7V3RE63"/>